<protein>
    <submittedName>
        <fullName evidence="2">Uncharacterized protein</fullName>
    </submittedName>
</protein>
<reference evidence="2 3" key="1">
    <citation type="submission" date="2024-04" db="EMBL/GenBank/DDBJ databases">
        <title>Tritrichomonas musculus Genome.</title>
        <authorList>
            <person name="Alves-Ferreira E."/>
            <person name="Grigg M."/>
            <person name="Lorenzi H."/>
            <person name="Galac M."/>
        </authorList>
    </citation>
    <scope>NUCLEOTIDE SEQUENCE [LARGE SCALE GENOMIC DNA]</scope>
    <source>
        <strain evidence="2 3">EAF2021</strain>
    </source>
</reference>
<organism evidence="2 3">
    <name type="scientific">Tritrichomonas musculus</name>
    <dbReference type="NCBI Taxonomy" id="1915356"/>
    <lineage>
        <taxon>Eukaryota</taxon>
        <taxon>Metamonada</taxon>
        <taxon>Parabasalia</taxon>
        <taxon>Tritrichomonadida</taxon>
        <taxon>Tritrichomonadidae</taxon>
        <taxon>Tritrichomonas</taxon>
    </lineage>
</organism>
<feature type="region of interest" description="Disordered" evidence="1">
    <location>
        <begin position="62"/>
        <end position="87"/>
    </location>
</feature>
<evidence type="ECO:0000313" key="2">
    <source>
        <dbReference type="EMBL" id="KAK8888808.1"/>
    </source>
</evidence>
<dbReference type="Proteomes" id="UP001470230">
    <property type="component" value="Unassembled WGS sequence"/>
</dbReference>
<comment type="caution">
    <text evidence="2">The sequence shown here is derived from an EMBL/GenBank/DDBJ whole genome shotgun (WGS) entry which is preliminary data.</text>
</comment>
<evidence type="ECO:0000256" key="1">
    <source>
        <dbReference type="SAM" id="MobiDB-lite"/>
    </source>
</evidence>
<sequence>MGLCCSVSNSNDTVKSGQNGDESSLINSNQNAITEAINQADFVAPPAPLLKEINFAAIADEDGNATDSSLNDEDIKGLLNEEEDENP</sequence>
<dbReference type="EMBL" id="JAPFFF010000005">
    <property type="protein sequence ID" value="KAK8888808.1"/>
    <property type="molecule type" value="Genomic_DNA"/>
</dbReference>
<gene>
    <name evidence="2" type="ORF">M9Y10_033548</name>
</gene>
<proteinExistence type="predicted"/>
<evidence type="ECO:0000313" key="3">
    <source>
        <dbReference type="Proteomes" id="UP001470230"/>
    </source>
</evidence>
<name>A0ABR2KD41_9EUKA</name>
<accession>A0ABR2KD41</accession>
<feature type="region of interest" description="Disordered" evidence="1">
    <location>
        <begin position="1"/>
        <end position="25"/>
    </location>
</feature>
<keyword evidence="3" id="KW-1185">Reference proteome</keyword>